<reference evidence="1 2" key="1">
    <citation type="submission" date="2021-06" db="EMBL/GenBank/DDBJ databases">
        <authorList>
            <person name="Kallberg Y."/>
            <person name="Tangrot J."/>
            <person name="Rosling A."/>
        </authorList>
    </citation>
    <scope>NUCLEOTIDE SEQUENCE [LARGE SCALE GENOMIC DNA]</scope>
    <source>
        <strain evidence="1 2">120-4 pot B 10/14</strain>
    </source>
</reference>
<proteinExistence type="predicted"/>
<dbReference type="EMBL" id="CAJVQB010016059">
    <property type="protein sequence ID" value="CAG8778192.1"/>
    <property type="molecule type" value="Genomic_DNA"/>
</dbReference>
<evidence type="ECO:0000313" key="2">
    <source>
        <dbReference type="Proteomes" id="UP000789901"/>
    </source>
</evidence>
<keyword evidence="2" id="KW-1185">Reference proteome</keyword>
<protein>
    <submittedName>
        <fullName evidence="1">27600_t:CDS:1</fullName>
    </submittedName>
</protein>
<sequence>MVKKGYPGQKDGRRLKLKIPLYMTLYVTLTFPTQDATGVVGYD</sequence>
<evidence type="ECO:0000313" key="1">
    <source>
        <dbReference type="EMBL" id="CAG8778192.1"/>
    </source>
</evidence>
<comment type="caution">
    <text evidence="1">The sequence shown here is derived from an EMBL/GenBank/DDBJ whole genome shotgun (WGS) entry which is preliminary data.</text>
</comment>
<gene>
    <name evidence="1" type="ORF">GMARGA_LOCUS19338</name>
</gene>
<accession>A0ABN7VJ04</accession>
<organism evidence="1 2">
    <name type="scientific">Gigaspora margarita</name>
    <dbReference type="NCBI Taxonomy" id="4874"/>
    <lineage>
        <taxon>Eukaryota</taxon>
        <taxon>Fungi</taxon>
        <taxon>Fungi incertae sedis</taxon>
        <taxon>Mucoromycota</taxon>
        <taxon>Glomeromycotina</taxon>
        <taxon>Glomeromycetes</taxon>
        <taxon>Diversisporales</taxon>
        <taxon>Gigasporaceae</taxon>
        <taxon>Gigaspora</taxon>
    </lineage>
</organism>
<name>A0ABN7VJ04_GIGMA</name>
<dbReference type="Proteomes" id="UP000789901">
    <property type="component" value="Unassembled WGS sequence"/>
</dbReference>